<organism evidence="1 2">
    <name type="scientific">Macrophomina phaseolina</name>
    <dbReference type="NCBI Taxonomy" id="35725"/>
    <lineage>
        <taxon>Eukaryota</taxon>
        <taxon>Fungi</taxon>
        <taxon>Dikarya</taxon>
        <taxon>Ascomycota</taxon>
        <taxon>Pezizomycotina</taxon>
        <taxon>Dothideomycetes</taxon>
        <taxon>Dothideomycetes incertae sedis</taxon>
        <taxon>Botryosphaeriales</taxon>
        <taxon>Botryosphaeriaceae</taxon>
        <taxon>Macrophomina</taxon>
    </lineage>
</organism>
<proteinExistence type="predicted"/>
<dbReference type="Proteomes" id="UP000774617">
    <property type="component" value="Unassembled WGS sequence"/>
</dbReference>
<protein>
    <submittedName>
        <fullName evidence="1">Uncharacterized protein</fullName>
    </submittedName>
</protein>
<name>A0ABQ8FXX9_9PEZI</name>
<dbReference type="EMBL" id="JAGTJR010000039">
    <property type="protein sequence ID" value="KAH7033950.1"/>
    <property type="molecule type" value="Genomic_DNA"/>
</dbReference>
<evidence type="ECO:0000313" key="1">
    <source>
        <dbReference type="EMBL" id="KAH7033950.1"/>
    </source>
</evidence>
<gene>
    <name evidence="1" type="ORF">B0J12DRAFT_732010</name>
</gene>
<sequence length="217" mass="25427">MEEYLAQRYMRFCFLEPPDEDVRVCKESVATYQELEDFFFRAGNKKRSNFDLHIHCEKECSGRNEVREADYEERLRISGVFFNWELVHFVCFIPKRPYVLPAPGNSLPDLKSDEDLFLLFIPSPDISEVSSIFEAGLQLPKRQIQLAFRHHWSVEHVRRLSQLDFEVLGREVSKGIGKLLTNLMSGENEDDRGKIVFIVIRYFLDSYQIGPDGIKKI</sequence>
<reference evidence="1 2" key="1">
    <citation type="journal article" date="2021" name="Nat. Commun.">
        <title>Genetic determinants of endophytism in the Arabidopsis root mycobiome.</title>
        <authorList>
            <person name="Mesny F."/>
            <person name="Miyauchi S."/>
            <person name="Thiergart T."/>
            <person name="Pickel B."/>
            <person name="Atanasova L."/>
            <person name="Karlsson M."/>
            <person name="Huettel B."/>
            <person name="Barry K.W."/>
            <person name="Haridas S."/>
            <person name="Chen C."/>
            <person name="Bauer D."/>
            <person name="Andreopoulos W."/>
            <person name="Pangilinan J."/>
            <person name="LaButti K."/>
            <person name="Riley R."/>
            <person name="Lipzen A."/>
            <person name="Clum A."/>
            <person name="Drula E."/>
            <person name="Henrissat B."/>
            <person name="Kohler A."/>
            <person name="Grigoriev I.V."/>
            <person name="Martin F.M."/>
            <person name="Hacquard S."/>
        </authorList>
    </citation>
    <scope>NUCLEOTIDE SEQUENCE [LARGE SCALE GENOMIC DNA]</scope>
    <source>
        <strain evidence="1 2">MPI-SDFR-AT-0080</strain>
    </source>
</reference>
<evidence type="ECO:0000313" key="2">
    <source>
        <dbReference type="Proteomes" id="UP000774617"/>
    </source>
</evidence>
<comment type="caution">
    <text evidence="1">The sequence shown here is derived from an EMBL/GenBank/DDBJ whole genome shotgun (WGS) entry which is preliminary data.</text>
</comment>
<accession>A0ABQ8FXX9</accession>
<keyword evidence="2" id="KW-1185">Reference proteome</keyword>